<name>A0A9P1D5M2_9DINO</name>
<dbReference type="AlphaFoldDB" id="A0A9P1D5M2"/>
<dbReference type="OrthoDB" id="447807at2759"/>
<gene>
    <name evidence="2" type="ORF">C1SCF055_LOCUS30130</name>
</gene>
<sequence>MPSVSPSSAPGAPGAPGLRRLGSLKANSADESCFDLQQALPQLLRLLDGSTSSRGWKLCPIGVSNAAWLLENDHREGWMIKRVSRKRLGSNLPTNLENCDQLLQRFPDLLKDSRLAFPHSTVEIWSPNGKKRFKSDLLVARRCAGVQLGRFIADLDLSTWQDQERLESVCAGVGELLADFHRQYSDGGEVMYHTDFHPTNVLYDVQTDSLTIVDLEGMGCGGITDDVEKFALLMKNIVGERYSQAFQQRYLQMAPEEVLSANKAERSSSKSTAASSAELLYPLSSLASATAGNAREGFQTLSTLAVPETGLDAQKSVVTLAWLISPSEELTAPKVQPVRRRKAWLLHQSGRKDGYYLQHVPEDAYGGCGTSIEKKCEEYINEFPEILEDPHLAFPHCVIPLQPLALKMPSAGKVFVAKCACTATLEQFVTEWRQEQKDEEELKLIFRQVGIQLSESLGKYTTPITPQLRPSCVLYEAATGQIAFADFAWPGDAMNAVSAVDRLGKSLRLFADHALVEEFCEGYAQTQRSRRKNTWSHVCWAWSSPRRSESSDEETELHYEEETELLREETDLPPADCSTM</sequence>
<feature type="region of interest" description="Disordered" evidence="1">
    <location>
        <begin position="550"/>
        <end position="580"/>
    </location>
</feature>
<proteinExistence type="predicted"/>
<evidence type="ECO:0000256" key="1">
    <source>
        <dbReference type="SAM" id="MobiDB-lite"/>
    </source>
</evidence>
<organism evidence="2">
    <name type="scientific">Cladocopium goreaui</name>
    <dbReference type="NCBI Taxonomy" id="2562237"/>
    <lineage>
        <taxon>Eukaryota</taxon>
        <taxon>Sar</taxon>
        <taxon>Alveolata</taxon>
        <taxon>Dinophyceae</taxon>
        <taxon>Suessiales</taxon>
        <taxon>Symbiodiniaceae</taxon>
        <taxon>Cladocopium</taxon>
    </lineage>
</organism>
<evidence type="ECO:0000313" key="3">
    <source>
        <dbReference type="EMBL" id="CAL4791650.1"/>
    </source>
</evidence>
<dbReference type="SUPFAM" id="SSF56112">
    <property type="entry name" value="Protein kinase-like (PK-like)"/>
    <property type="match status" value="1"/>
</dbReference>
<keyword evidence="4" id="KW-1185">Reference proteome</keyword>
<dbReference type="EMBL" id="CAMXCT030003413">
    <property type="protein sequence ID" value="CAL4791650.1"/>
    <property type="molecule type" value="Genomic_DNA"/>
</dbReference>
<comment type="caution">
    <text evidence="2">The sequence shown here is derived from an EMBL/GenBank/DDBJ whole genome shotgun (WGS) entry which is preliminary data.</text>
</comment>
<dbReference type="EMBL" id="CAMXCT020003413">
    <property type="protein sequence ID" value="CAL1157713.1"/>
    <property type="molecule type" value="Genomic_DNA"/>
</dbReference>
<dbReference type="Proteomes" id="UP001152797">
    <property type="component" value="Unassembled WGS sequence"/>
</dbReference>
<reference evidence="3 4" key="2">
    <citation type="submission" date="2024-05" db="EMBL/GenBank/DDBJ databases">
        <authorList>
            <person name="Chen Y."/>
            <person name="Shah S."/>
            <person name="Dougan E. K."/>
            <person name="Thang M."/>
            <person name="Chan C."/>
        </authorList>
    </citation>
    <scope>NUCLEOTIDE SEQUENCE [LARGE SCALE GENOMIC DNA]</scope>
</reference>
<dbReference type="InterPro" id="IPR011009">
    <property type="entry name" value="Kinase-like_dom_sf"/>
</dbReference>
<evidence type="ECO:0000313" key="4">
    <source>
        <dbReference type="Proteomes" id="UP001152797"/>
    </source>
</evidence>
<protein>
    <submittedName>
        <fullName evidence="3">Aminoglycoside phosphotransferase domain-containing protein</fullName>
    </submittedName>
</protein>
<accession>A0A9P1D5M2</accession>
<reference evidence="2" key="1">
    <citation type="submission" date="2022-10" db="EMBL/GenBank/DDBJ databases">
        <authorList>
            <person name="Chen Y."/>
            <person name="Dougan E. K."/>
            <person name="Chan C."/>
            <person name="Rhodes N."/>
            <person name="Thang M."/>
        </authorList>
    </citation>
    <scope>NUCLEOTIDE SEQUENCE</scope>
</reference>
<evidence type="ECO:0000313" key="2">
    <source>
        <dbReference type="EMBL" id="CAI4004338.1"/>
    </source>
</evidence>
<dbReference type="EMBL" id="CAMXCT010003413">
    <property type="protein sequence ID" value="CAI4004338.1"/>
    <property type="molecule type" value="Genomic_DNA"/>
</dbReference>
<feature type="compositionally biased region" description="Basic and acidic residues" evidence="1">
    <location>
        <begin position="550"/>
        <end position="570"/>
    </location>
</feature>